<sequence length="286" mass="30348">MRAFTTIVAILTVAGSGNAAPSKDVASFELSAELDSTVESDGLLHRRGVPDVEIPELAGVKLLENGVYDIPEGGIELSDETYKKLTGRSPPPLEKRQNNPCNGGTHRSWDLSEADWNKALGNTKVMSSPICGPASISNTFTQTYSFTIGGSLSATAGIGLAELGRTIGISVDFSYTTGNAIATGYSATCSDRHPCIATFRPWIGHVRGKARYRDLSDGSNKLCGSGIAGNIWLDLPITRDCNDTRCGADGVWDHCYFVGNPAKGMCPNNLGPTPKTQCAKELYPGN</sequence>
<evidence type="ECO:0000313" key="4">
    <source>
        <dbReference type="Proteomes" id="UP000249619"/>
    </source>
</evidence>
<organism evidence="3 4">
    <name type="scientific">Stemphylium lycopersici</name>
    <name type="common">Tomato gray leaf spot disease fungus</name>
    <name type="synonym">Thyrospora lycopersici</name>
    <dbReference type="NCBI Taxonomy" id="183478"/>
    <lineage>
        <taxon>Eukaryota</taxon>
        <taxon>Fungi</taxon>
        <taxon>Dikarya</taxon>
        <taxon>Ascomycota</taxon>
        <taxon>Pezizomycotina</taxon>
        <taxon>Dothideomycetes</taxon>
        <taxon>Pleosporomycetidae</taxon>
        <taxon>Pleosporales</taxon>
        <taxon>Pleosporineae</taxon>
        <taxon>Pleosporaceae</taxon>
        <taxon>Stemphylium</taxon>
    </lineage>
</organism>
<evidence type="ECO:0000256" key="1">
    <source>
        <dbReference type="SAM" id="MobiDB-lite"/>
    </source>
</evidence>
<dbReference type="STRING" id="183478.A0A364N373"/>
<feature type="region of interest" description="Disordered" evidence="1">
    <location>
        <begin position="83"/>
        <end position="108"/>
    </location>
</feature>
<proteinExistence type="predicted"/>
<dbReference type="AlphaFoldDB" id="A0A364N373"/>
<dbReference type="Proteomes" id="UP000249619">
    <property type="component" value="Unassembled WGS sequence"/>
</dbReference>
<evidence type="ECO:0000313" key="3">
    <source>
        <dbReference type="EMBL" id="RAR10815.1"/>
    </source>
</evidence>
<dbReference type="EMBL" id="QGDH01000062">
    <property type="protein sequence ID" value="RAR10815.1"/>
    <property type="molecule type" value="Genomic_DNA"/>
</dbReference>
<name>A0A364N373_STELY</name>
<keyword evidence="4" id="KW-1185">Reference proteome</keyword>
<gene>
    <name evidence="3" type="ORF">DDE83_004848</name>
</gene>
<evidence type="ECO:0000256" key="2">
    <source>
        <dbReference type="SAM" id="SignalP"/>
    </source>
</evidence>
<keyword evidence="2" id="KW-0732">Signal</keyword>
<accession>A0A364N373</accession>
<protein>
    <submittedName>
        <fullName evidence="3">Uncharacterized protein</fullName>
    </submittedName>
</protein>
<feature type="chain" id="PRO_5016703280" evidence="2">
    <location>
        <begin position="20"/>
        <end position="286"/>
    </location>
</feature>
<dbReference type="OrthoDB" id="3689744at2759"/>
<comment type="caution">
    <text evidence="3">The sequence shown here is derived from an EMBL/GenBank/DDBJ whole genome shotgun (WGS) entry which is preliminary data.</text>
</comment>
<feature type="signal peptide" evidence="2">
    <location>
        <begin position="1"/>
        <end position="19"/>
    </location>
</feature>
<reference evidence="4" key="1">
    <citation type="submission" date="2018-05" db="EMBL/GenBank/DDBJ databases">
        <title>Draft genome sequence of Stemphylium lycopersici strain CIDEFI 213.</title>
        <authorList>
            <person name="Medina R."/>
            <person name="Franco M.E.E."/>
            <person name="Lucentini C.G."/>
            <person name="Saparrat M.C.N."/>
            <person name="Balatti P.A."/>
        </authorList>
    </citation>
    <scope>NUCLEOTIDE SEQUENCE [LARGE SCALE GENOMIC DNA]</scope>
    <source>
        <strain evidence="4">CIDEFI 213</strain>
    </source>
</reference>